<evidence type="ECO:0000256" key="5">
    <source>
        <dbReference type="SAM" id="SignalP"/>
    </source>
</evidence>
<accession>A0A1X6Y6D6</accession>
<evidence type="ECO:0000256" key="1">
    <source>
        <dbReference type="ARBA" id="ARBA00022729"/>
    </source>
</evidence>
<evidence type="ECO:0000313" key="8">
    <source>
        <dbReference type="Proteomes" id="UP000193061"/>
    </source>
</evidence>
<dbReference type="AlphaFoldDB" id="A0A1X6Y6D6"/>
<name>A0A1X6Y6D6_9RHOB</name>
<dbReference type="RefSeq" id="WP_085803687.1">
    <property type="nucleotide sequence ID" value="NZ_FWFX01000001.1"/>
</dbReference>
<reference evidence="7 8" key="1">
    <citation type="submission" date="2017-03" db="EMBL/GenBank/DDBJ databases">
        <authorList>
            <person name="Afonso C.L."/>
            <person name="Miller P.J."/>
            <person name="Scott M.A."/>
            <person name="Spackman E."/>
            <person name="Goraichik I."/>
            <person name="Dimitrov K.M."/>
            <person name="Suarez D.L."/>
            <person name="Swayne D.E."/>
        </authorList>
    </citation>
    <scope>NUCLEOTIDE SEQUENCE [LARGE SCALE GENOMIC DNA]</scope>
    <source>
        <strain evidence="7 8">CECT 7450</strain>
    </source>
</reference>
<keyword evidence="2" id="KW-0472">Membrane</keyword>
<dbReference type="OrthoDB" id="120729at2"/>
<keyword evidence="1 5" id="KW-0732">Signal</keyword>
<evidence type="ECO:0000256" key="4">
    <source>
        <dbReference type="ARBA" id="ARBA00023288"/>
    </source>
</evidence>
<gene>
    <name evidence="7" type="primary">mliC</name>
    <name evidence="7" type="ORF">ROA7450_00127</name>
</gene>
<feature type="signal peptide" evidence="5">
    <location>
        <begin position="1"/>
        <end position="20"/>
    </location>
</feature>
<evidence type="ECO:0000259" key="6">
    <source>
        <dbReference type="Pfam" id="PF09864"/>
    </source>
</evidence>
<evidence type="ECO:0000256" key="3">
    <source>
        <dbReference type="ARBA" id="ARBA00023139"/>
    </source>
</evidence>
<feature type="domain" description="C-type lysozyme inhibitor" evidence="6">
    <location>
        <begin position="42"/>
        <end position="108"/>
    </location>
</feature>
<dbReference type="Gene3D" id="2.40.128.200">
    <property type="match status" value="1"/>
</dbReference>
<evidence type="ECO:0000256" key="2">
    <source>
        <dbReference type="ARBA" id="ARBA00023136"/>
    </source>
</evidence>
<evidence type="ECO:0000313" key="7">
    <source>
        <dbReference type="EMBL" id="SLN12011.1"/>
    </source>
</evidence>
<proteinExistence type="predicted"/>
<keyword evidence="3" id="KW-0564">Palmitate</keyword>
<dbReference type="InterPro" id="IPR018660">
    <property type="entry name" value="MliC"/>
</dbReference>
<dbReference type="InterPro" id="IPR036328">
    <property type="entry name" value="MliC_sf"/>
</dbReference>
<keyword evidence="4" id="KW-0449">Lipoprotein</keyword>
<protein>
    <submittedName>
        <fullName evidence="7">Membrane-bound lysozyme inhibitor of C-type lysozyme</fullName>
    </submittedName>
</protein>
<dbReference type="Pfam" id="PF09864">
    <property type="entry name" value="MliC"/>
    <property type="match status" value="1"/>
</dbReference>
<dbReference type="SUPFAM" id="SSF141488">
    <property type="entry name" value="YdhA-like"/>
    <property type="match status" value="1"/>
</dbReference>
<dbReference type="EMBL" id="FWFX01000001">
    <property type="protein sequence ID" value="SLN12011.1"/>
    <property type="molecule type" value="Genomic_DNA"/>
</dbReference>
<feature type="chain" id="PRO_5012462682" evidence="5">
    <location>
        <begin position="21"/>
        <end position="117"/>
    </location>
</feature>
<dbReference type="Proteomes" id="UP000193061">
    <property type="component" value="Unassembled WGS sequence"/>
</dbReference>
<organism evidence="7 8">
    <name type="scientific">Roseovarius albus</name>
    <dbReference type="NCBI Taxonomy" id="1247867"/>
    <lineage>
        <taxon>Bacteria</taxon>
        <taxon>Pseudomonadati</taxon>
        <taxon>Pseudomonadota</taxon>
        <taxon>Alphaproteobacteria</taxon>
        <taxon>Rhodobacterales</taxon>
        <taxon>Roseobacteraceae</taxon>
        <taxon>Roseovarius</taxon>
    </lineage>
</organism>
<keyword evidence="8" id="KW-1185">Reference proteome</keyword>
<sequence length="117" mass="12482">MSYRLSLATLVFVASAGSSAAEATLAVSLNLGKDSSFNSTEYKCENNTSLSVKYVNAGVNSLAIMPIEDENRIFAAVIAGSGVRYMSGPYTWWIKGKNAMLENVMDDGEPVNCAAKD</sequence>